<keyword evidence="2" id="KW-0732">Signal</keyword>
<sequence length="461" mass="50645">MKISSASVAALLILPSASAFIVPSSTSSTFVKSCLKAKSEFDYLLGEGTGIHTQNALVTNEIDMNKIITLPDTTKAATLTSSITYDEASASSSDVFNEEQETDGVQDPRMAEIIRKEQQQMAIKAEPPSKIPLSIKAMNFLKGKDFGEIFFTVLVPVIGGYYFLNKGIAASKTKVDDKATEILEDYANEMIYHDGDFEEMKLAHADYGKKLVFLGTNKSDKMLKRYLEFYAKKKTVSPQAISSLSYVFSLYKLTEERAGEILAELCLSMPEKVASAGKLLFFGEHILKTPEGRAKLAPIKELLASVYRDDGVISGEEIVEKSQLAMAEAAYRAAVASAGKKQSELTIGWEVLGLDEETATKIFEEVAGEGFITQREAKYAVKQQKYDDKGRKLDDDGKLENPEEADDEEEESTKASGNVQECTECGFTLFVAEGRDFKFFNSGFTCPECGASKDKFKAADI</sequence>
<protein>
    <recommendedName>
        <fullName evidence="3">Rubredoxin-like domain-containing protein</fullName>
    </recommendedName>
</protein>
<evidence type="ECO:0000256" key="2">
    <source>
        <dbReference type="SAM" id="SignalP"/>
    </source>
</evidence>
<accession>A0AAD3D088</accession>
<comment type="caution">
    <text evidence="4">The sequence shown here is derived from an EMBL/GenBank/DDBJ whole genome shotgun (WGS) entry which is preliminary data.</text>
</comment>
<feature type="signal peptide" evidence="2">
    <location>
        <begin position="1"/>
        <end position="19"/>
    </location>
</feature>
<organism evidence="4 5">
    <name type="scientific">Chaetoceros tenuissimus</name>
    <dbReference type="NCBI Taxonomy" id="426638"/>
    <lineage>
        <taxon>Eukaryota</taxon>
        <taxon>Sar</taxon>
        <taxon>Stramenopiles</taxon>
        <taxon>Ochrophyta</taxon>
        <taxon>Bacillariophyta</taxon>
        <taxon>Coscinodiscophyceae</taxon>
        <taxon>Chaetocerotophycidae</taxon>
        <taxon>Chaetocerotales</taxon>
        <taxon>Chaetocerotaceae</taxon>
        <taxon>Chaetoceros</taxon>
    </lineage>
</organism>
<dbReference type="InterPro" id="IPR024934">
    <property type="entry name" value="Rubredoxin-like_dom"/>
</dbReference>
<name>A0AAD3D088_9STRA</name>
<feature type="compositionally biased region" description="Basic and acidic residues" evidence="1">
    <location>
        <begin position="388"/>
        <end position="401"/>
    </location>
</feature>
<feature type="region of interest" description="Disordered" evidence="1">
    <location>
        <begin position="388"/>
        <end position="418"/>
    </location>
</feature>
<dbReference type="AlphaFoldDB" id="A0AAD3D088"/>
<evidence type="ECO:0000259" key="3">
    <source>
        <dbReference type="PROSITE" id="PS50903"/>
    </source>
</evidence>
<evidence type="ECO:0000313" key="5">
    <source>
        <dbReference type="Proteomes" id="UP001054902"/>
    </source>
</evidence>
<keyword evidence="5" id="KW-1185">Reference proteome</keyword>
<reference evidence="4 5" key="1">
    <citation type="journal article" date="2021" name="Sci. Rep.">
        <title>The genome of the diatom Chaetoceros tenuissimus carries an ancient integrated fragment of an extant virus.</title>
        <authorList>
            <person name="Hongo Y."/>
            <person name="Kimura K."/>
            <person name="Takaki Y."/>
            <person name="Yoshida Y."/>
            <person name="Baba S."/>
            <person name="Kobayashi G."/>
            <person name="Nagasaki K."/>
            <person name="Hano T."/>
            <person name="Tomaru Y."/>
        </authorList>
    </citation>
    <scope>NUCLEOTIDE SEQUENCE [LARGE SCALE GENOMIC DNA]</scope>
    <source>
        <strain evidence="4 5">NIES-3715</strain>
    </source>
</reference>
<evidence type="ECO:0000256" key="1">
    <source>
        <dbReference type="SAM" id="MobiDB-lite"/>
    </source>
</evidence>
<dbReference type="PROSITE" id="PS50903">
    <property type="entry name" value="RUBREDOXIN_LIKE"/>
    <property type="match status" value="1"/>
</dbReference>
<dbReference type="SUPFAM" id="SSF57802">
    <property type="entry name" value="Rubredoxin-like"/>
    <property type="match status" value="1"/>
</dbReference>
<evidence type="ECO:0000313" key="4">
    <source>
        <dbReference type="EMBL" id="GFH55273.1"/>
    </source>
</evidence>
<gene>
    <name evidence="4" type="ORF">CTEN210_11749</name>
</gene>
<dbReference type="Proteomes" id="UP001054902">
    <property type="component" value="Unassembled WGS sequence"/>
</dbReference>
<dbReference type="GO" id="GO:0005506">
    <property type="term" value="F:iron ion binding"/>
    <property type="evidence" value="ECO:0007669"/>
    <property type="project" value="InterPro"/>
</dbReference>
<feature type="compositionally biased region" description="Acidic residues" evidence="1">
    <location>
        <begin position="402"/>
        <end position="411"/>
    </location>
</feature>
<feature type="domain" description="Rubredoxin-like" evidence="3">
    <location>
        <begin position="417"/>
        <end position="459"/>
    </location>
</feature>
<dbReference type="EMBL" id="BLLK01000047">
    <property type="protein sequence ID" value="GFH55273.1"/>
    <property type="molecule type" value="Genomic_DNA"/>
</dbReference>
<proteinExistence type="predicted"/>
<feature type="chain" id="PRO_5042043228" description="Rubredoxin-like domain-containing protein" evidence="2">
    <location>
        <begin position="20"/>
        <end position="461"/>
    </location>
</feature>